<evidence type="ECO:0000313" key="2">
    <source>
        <dbReference type="Proteomes" id="UP001332931"/>
    </source>
</evidence>
<name>A0ABU7RCB0_9ACTN</name>
<keyword evidence="2" id="KW-1185">Reference proteome</keyword>
<dbReference type="EMBL" id="JAZGJQ010000017">
    <property type="protein sequence ID" value="MEE6148234.1"/>
    <property type="molecule type" value="Genomic_DNA"/>
</dbReference>
<comment type="caution">
    <text evidence="1">The sequence shown here is derived from an EMBL/GenBank/DDBJ whole genome shotgun (WGS) entry which is preliminary data.</text>
</comment>
<accession>A0ABU7RCB0</accession>
<reference evidence="1 2" key="1">
    <citation type="submission" date="2024-01" db="EMBL/GenBank/DDBJ databases">
        <title>Description of Olsenella sp. nov., isolated from pig feces.</title>
        <authorList>
            <person name="Chang Y.-H."/>
        </authorList>
    </citation>
    <scope>NUCLEOTIDE SEQUENCE [LARGE SCALE GENOMIC DNA]</scope>
    <source>
        <strain evidence="1 2">YH-ols2223</strain>
    </source>
</reference>
<organism evidence="1 2">
    <name type="scientific">Olsenella absiana</name>
    <dbReference type="NCBI Taxonomy" id="3115222"/>
    <lineage>
        <taxon>Bacteria</taxon>
        <taxon>Bacillati</taxon>
        <taxon>Actinomycetota</taxon>
        <taxon>Coriobacteriia</taxon>
        <taxon>Coriobacteriales</taxon>
        <taxon>Atopobiaceae</taxon>
        <taxon>Olsenella</taxon>
    </lineage>
</organism>
<gene>
    <name evidence="1" type="ORF">VXJ25_09615</name>
</gene>
<sequence>MNKRYFFNISIRGMVSYCVLCLESYVLEAYADHDFASVLRLA</sequence>
<proteinExistence type="predicted"/>
<dbReference type="RefSeq" id="WP_330959003.1">
    <property type="nucleotide sequence ID" value="NZ_JAZGJQ010000017.1"/>
</dbReference>
<evidence type="ECO:0000313" key="1">
    <source>
        <dbReference type="EMBL" id="MEE6148234.1"/>
    </source>
</evidence>
<protein>
    <submittedName>
        <fullName evidence="1">Uncharacterized protein</fullName>
    </submittedName>
</protein>
<dbReference type="Proteomes" id="UP001332931">
    <property type="component" value="Unassembled WGS sequence"/>
</dbReference>